<feature type="domain" description="Transposase Helix-turn-helix" evidence="1">
    <location>
        <begin position="42"/>
        <end position="92"/>
    </location>
</feature>
<comment type="caution">
    <text evidence="2">The sequence shown here is derived from an EMBL/GenBank/DDBJ whole genome shotgun (WGS) entry which is preliminary data.</text>
</comment>
<dbReference type="InterPro" id="IPR027805">
    <property type="entry name" value="Transposase_HTH_dom"/>
</dbReference>
<sequence length="151" mass="17575">MSEFEHLLLYFEPICESYYKWHTIDGKNRKLPRFKANAKERLPTSGHKLFFLLVYLKNNPTQNFQAASFGLSQGQVSNLFKALNGLLSATLKSMGLMPAQNNEELQQYLEKHKISQLYQDVTERPIARKVDYEAQKEDFSGKKKLTQLRTQ</sequence>
<reference evidence="2 3" key="1">
    <citation type="submission" date="2023-12" db="EMBL/GenBank/DDBJ databases">
        <title>Novel species of the genus Arcicella isolated from rivers.</title>
        <authorList>
            <person name="Lu H."/>
        </authorList>
    </citation>
    <scope>NUCLEOTIDE SEQUENCE [LARGE SCALE GENOMIC DNA]</scope>
    <source>
        <strain evidence="2 3">LMG 21963</strain>
    </source>
</reference>
<keyword evidence="3" id="KW-1185">Reference proteome</keyword>
<evidence type="ECO:0000259" key="1">
    <source>
        <dbReference type="Pfam" id="PF13613"/>
    </source>
</evidence>
<dbReference type="Proteomes" id="UP001304671">
    <property type="component" value="Unassembled WGS sequence"/>
</dbReference>
<organism evidence="2 3">
    <name type="scientific">Arcicella aquatica</name>
    <dbReference type="NCBI Taxonomy" id="217141"/>
    <lineage>
        <taxon>Bacteria</taxon>
        <taxon>Pseudomonadati</taxon>
        <taxon>Bacteroidota</taxon>
        <taxon>Cytophagia</taxon>
        <taxon>Cytophagales</taxon>
        <taxon>Flectobacillaceae</taxon>
        <taxon>Arcicella</taxon>
    </lineage>
</organism>
<accession>A0ABU5QLI2</accession>
<evidence type="ECO:0000313" key="3">
    <source>
        <dbReference type="Proteomes" id="UP001304671"/>
    </source>
</evidence>
<evidence type="ECO:0000313" key="2">
    <source>
        <dbReference type="EMBL" id="MEA5257922.1"/>
    </source>
</evidence>
<dbReference type="RefSeq" id="WP_323248633.1">
    <property type="nucleotide sequence ID" value="NZ_JAYFUL010000011.1"/>
</dbReference>
<proteinExistence type="predicted"/>
<gene>
    <name evidence="2" type="ORF">VB264_08995</name>
</gene>
<name>A0ABU5QLI2_9BACT</name>
<dbReference type="Pfam" id="PF13613">
    <property type="entry name" value="HTH_Tnp_4"/>
    <property type="match status" value="1"/>
</dbReference>
<dbReference type="EMBL" id="JAYFUL010000011">
    <property type="protein sequence ID" value="MEA5257922.1"/>
    <property type="molecule type" value="Genomic_DNA"/>
</dbReference>
<protein>
    <submittedName>
        <fullName evidence="2">Transposase family protein</fullName>
    </submittedName>
</protein>